<dbReference type="InterPro" id="IPR025427">
    <property type="entry name" value="DUF4160"/>
</dbReference>
<accession>A0A4P6HJY0</accession>
<gene>
    <name evidence="1" type="ORF">C3Y92_05810</name>
</gene>
<sequence>MPTVSVFFGIVITMYWREHGRPHFHAKYGEHGATFDIETLAILTGELPGRARLMVLEWAFEHRAELMENWRLCQEWASPKPIAPLE</sequence>
<evidence type="ECO:0000313" key="2">
    <source>
        <dbReference type="Proteomes" id="UP000293296"/>
    </source>
</evidence>
<dbReference type="Pfam" id="PF13711">
    <property type="entry name" value="DUF4160"/>
    <property type="match status" value="1"/>
</dbReference>
<name>A0A4P6HJY0_9BACT</name>
<dbReference type="Proteomes" id="UP000293296">
    <property type="component" value="Chromosome"/>
</dbReference>
<evidence type="ECO:0000313" key="1">
    <source>
        <dbReference type="EMBL" id="QAZ66784.1"/>
    </source>
</evidence>
<dbReference type="OrthoDB" id="122670at2"/>
<proteinExistence type="predicted"/>
<reference evidence="1 2" key="1">
    <citation type="submission" date="2018-02" db="EMBL/GenBank/DDBJ databases">
        <title>Genome sequence of Desulfovibrio carbinolicus DSM 3852.</title>
        <authorList>
            <person name="Wilbanks E."/>
            <person name="Skennerton C.T."/>
            <person name="Orphan V.J."/>
        </authorList>
    </citation>
    <scope>NUCLEOTIDE SEQUENCE [LARGE SCALE GENOMIC DNA]</scope>
    <source>
        <strain evidence="1 2">DSM 3852</strain>
    </source>
</reference>
<dbReference type="RefSeq" id="WP_015860134.1">
    <property type="nucleotide sequence ID" value="NZ_CP026538.1"/>
</dbReference>
<organism evidence="1 2">
    <name type="scientific">Solidesulfovibrio carbinolicus</name>
    <dbReference type="NCBI Taxonomy" id="296842"/>
    <lineage>
        <taxon>Bacteria</taxon>
        <taxon>Pseudomonadati</taxon>
        <taxon>Thermodesulfobacteriota</taxon>
        <taxon>Desulfovibrionia</taxon>
        <taxon>Desulfovibrionales</taxon>
        <taxon>Desulfovibrionaceae</taxon>
        <taxon>Solidesulfovibrio</taxon>
    </lineage>
</organism>
<protein>
    <submittedName>
        <fullName evidence="1">DUF4160 domain-containing protein</fullName>
    </submittedName>
</protein>
<keyword evidence="2" id="KW-1185">Reference proteome</keyword>
<dbReference type="EMBL" id="CP026538">
    <property type="protein sequence ID" value="QAZ66784.1"/>
    <property type="molecule type" value="Genomic_DNA"/>
</dbReference>
<dbReference type="KEGG" id="dcb:C3Y92_05810"/>
<dbReference type="AlphaFoldDB" id="A0A4P6HJY0"/>